<keyword evidence="5 10" id="KW-0547">Nucleotide-binding</keyword>
<evidence type="ECO:0000256" key="6">
    <source>
        <dbReference type="ARBA" id="ARBA00022777"/>
    </source>
</evidence>
<evidence type="ECO:0000313" key="14">
    <source>
        <dbReference type="Proteomes" id="UP001501600"/>
    </source>
</evidence>
<dbReference type="SUPFAM" id="SSF55060">
    <property type="entry name" value="GHMP Kinase, C-terminal domain"/>
    <property type="match status" value="1"/>
</dbReference>
<evidence type="ECO:0000259" key="12">
    <source>
        <dbReference type="Pfam" id="PF08544"/>
    </source>
</evidence>
<keyword evidence="8 10" id="KW-0414">Isoprene biosynthesis</keyword>
<accession>A0ABP9RSS4</accession>
<dbReference type="EMBL" id="BAABLF010000001">
    <property type="protein sequence ID" value="GAA5186083.1"/>
    <property type="molecule type" value="Genomic_DNA"/>
</dbReference>
<comment type="catalytic activity">
    <reaction evidence="10">
        <text>4-CDP-2-C-methyl-D-erythritol + ATP = 4-CDP-2-C-methyl-D-erythritol 2-phosphate + ADP + H(+)</text>
        <dbReference type="Rhea" id="RHEA:18437"/>
        <dbReference type="ChEBI" id="CHEBI:15378"/>
        <dbReference type="ChEBI" id="CHEBI:30616"/>
        <dbReference type="ChEBI" id="CHEBI:57823"/>
        <dbReference type="ChEBI" id="CHEBI:57919"/>
        <dbReference type="ChEBI" id="CHEBI:456216"/>
        <dbReference type="EC" id="2.7.1.148"/>
    </reaction>
</comment>
<evidence type="ECO:0000256" key="3">
    <source>
        <dbReference type="ARBA" id="ARBA00017473"/>
    </source>
</evidence>
<dbReference type="GO" id="GO:0016301">
    <property type="term" value="F:kinase activity"/>
    <property type="evidence" value="ECO:0007669"/>
    <property type="project" value="UniProtKB-KW"/>
</dbReference>
<proteinExistence type="inferred from homology"/>
<dbReference type="Proteomes" id="UP001501600">
    <property type="component" value="Unassembled WGS sequence"/>
</dbReference>
<dbReference type="InterPro" id="IPR004424">
    <property type="entry name" value="IspE"/>
</dbReference>
<dbReference type="Gene3D" id="3.30.70.890">
    <property type="entry name" value="GHMP kinase, C-terminal domain"/>
    <property type="match status" value="1"/>
</dbReference>
<feature type="domain" description="GHMP kinase N-terminal" evidence="11">
    <location>
        <begin position="69"/>
        <end position="146"/>
    </location>
</feature>
<evidence type="ECO:0000256" key="5">
    <source>
        <dbReference type="ARBA" id="ARBA00022741"/>
    </source>
</evidence>
<keyword evidence="6 10" id="KW-0418">Kinase</keyword>
<dbReference type="RefSeq" id="WP_345315055.1">
    <property type="nucleotide sequence ID" value="NZ_BAABLF010000001.1"/>
</dbReference>
<dbReference type="NCBIfam" id="NF011202">
    <property type="entry name" value="PRK14608.1"/>
    <property type="match status" value="1"/>
</dbReference>
<name>A0ABP9RSS4_9GAMM</name>
<keyword evidence="7 10" id="KW-0067">ATP-binding</keyword>
<comment type="similarity">
    <text evidence="1 10">Belongs to the GHMP kinase family. IspE subfamily.</text>
</comment>
<dbReference type="EC" id="2.7.1.148" evidence="2 10"/>
<dbReference type="PIRSF" id="PIRSF010376">
    <property type="entry name" value="IspE"/>
    <property type="match status" value="1"/>
</dbReference>
<protein>
    <recommendedName>
        <fullName evidence="3 10">4-diphosphocytidyl-2-C-methyl-D-erythritol kinase</fullName>
        <shortName evidence="10">CMK</shortName>
        <ecNumber evidence="2 10">2.7.1.148</ecNumber>
    </recommendedName>
    <alternativeName>
        <fullName evidence="9 10">4-(cytidine-5'-diphospho)-2-C-methyl-D-erythritol kinase</fullName>
    </alternativeName>
</protein>
<comment type="function">
    <text evidence="10">Catalyzes the phosphorylation of the position 2 hydroxy group of 4-diphosphocytidyl-2C-methyl-D-erythritol.</text>
</comment>
<evidence type="ECO:0000256" key="4">
    <source>
        <dbReference type="ARBA" id="ARBA00022679"/>
    </source>
</evidence>
<dbReference type="InterPro" id="IPR020568">
    <property type="entry name" value="Ribosomal_Su5_D2-typ_SF"/>
</dbReference>
<sequence length="288" mass="31337">MHSAFTDWWPAPAKLNLCLHINGRRADGYHELQTLFQFIDWGDRLRFRLRQDGEITLSPALPGVPSEQNLIVRAARALQQHTGTGLGADIELDKRLPMGGGIGGGSSDAATTLVALNSLWQTAVDEDTLAELGLKLGADVPVFVRGRAAMADGVGEQLRPVEVDEPWYLVVAPDAEVSTAAVFTHPDLPRDTPKIPGLERQPEQWKNDCQPLVCGLYPQVAKALARLLDYAPSKMTGTGSCVFAVFTDENSARAAREALPRDWVAHVAKGCNRSPLLLRRDSADSVIE</sequence>
<gene>
    <name evidence="10 13" type="primary">ispE</name>
    <name evidence="13" type="ORF">GCM10025772_00830</name>
</gene>
<dbReference type="PANTHER" id="PTHR43527:SF2">
    <property type="entry name" value="4-DIPHOSPHOCYTIDYL-2-C-METHYL-D-ERYTHRITOL KINASE, CHLOROPLASTIC"/>
    <property type="match status" value="1"/>
</dbReference>
<comment type="caution">
    <text evidence="13">The sequence shown here is derived from an EMBL/GenBank/DDBJ whole genome shotgun (WGS) entry which is preliminary data.</text>
</comment>
<dbReference type="SUPFAM" id="SSF54211">
    <property type="entry name" value="Ribosomal protein S5 domain 2-like"/>
    <property type="match status" value="1"/>
</dbReference>
<evidence type="ECO:0000256" key="9">
    <source>
        <dbReference type="ARBA" id="ARBA00032554"/>
    </source>
</evidence>
<comment type="pathway">
    <text evidence="10">Isoprenoid biosynthesis; isopentenyl diphosphate biosynthesis via DXP pathway; isopentenyl diphosphate from 1-deoxy-D-xylulose 5-phosphate: step 3/6.</text>
</comment>
<reference evidence="14" key="1">
    <citation type="journal article" date="2019" name="Int. J. Syst. Evol. Microbiol.">
        <title>The Global Catalogue of Microorganisms (GCM) 10K type strain sequencing project: providing services to taxonomists for standard genome sequencing and annotation.</title>
        <authorList>
            <consortium name="The Broad Institute Genomics Platform"/>
            <consortium name="The Broad Institute Genome Sequencing Center for Infectious Disease"/>
            <person name="Wu L."/>
            <person name="Ma J."/>
        </authorList>
    </citation>
    <scope>NUCLEOTIDE SEQUENCE [LARGE SCALE GENOMIC DNA]</scope>
    <source>
        <strain evidence="14">JCM 18720</strain>
    </source>
</reference>
<dbReference type="InterPro" id="IPR014721">
    <property type="entry name" value="Ribsml_uS5_D2-typ_fold_subgr"/>
</dbReference>
<organism evidence="13 14">
    <name type="scientific">Ferrimonas gelatinilytica</name>
    <dbReference type="NCBI Taxonomy" id="1255257"/>
    <lineage>
        <taxon>Bacteria</taxon>
        <taxon>Pseudomonadati</taxon>
        <taxon>Pseudomonadota</taxon>
        <taxon>Gammaproteobacteria</taxon>
        <taxon>Alteromonadales</taxon>
        <taxon>Ferrimonadaceae</taxon>
        <taxon>Ferrimonas</taxon>
    </lineage>
</organism>
<dbReference type="InterPro" id="IPR006204">
    <property type="entry name" value="GHMP_kinase_N_dom"/>
</dbReference>
<keyword evidence="4 10" id="KW-0808">Transferase</keyword>
<feature type="active site" evidence="10">
    <location>
        <position position="139"/>
    </location>
</feature>
<evidence type="ECO:0000256" key="10">
    <source>
        <dbReference type="HAMAP-Rule" id="MF_00061"/>
    </source>
</evidence>
<evidence type="ECO:0000256" key="8">
    <source>
        <dbReference type="ARBA" id="ARBA00023229"/>
    </source>
</evidence>
<feature type="binding site" evidence="10">
    <location>
        <begin position="97"/>
        <end position="107"/>
    </location>
    <ligand>
        <name>ATP</name>
        <dbReference type="ChEBI" id="CHEBI:30616"/>
    </ligand>
</feature>
<evidence type="ECO:0000313" key="13">
    <source>
        <dbReference type="EMBL" id="GAA5186083.1"/>
    </source>
</evidence>
<keyword evidence="14" id="KW-1185">Reference proteome</keyword>
<evidence type="ECO:0000256" key="7">
    <source>
        <dbReference type="ARBA" id="ARBA00022840"/>
    </source>
</evidence>
<dbReference type="HAMAP" id="MF_00061">
    <property type="entry name" value="IspE"/>
    <property type="match status" value="1"/>
</dbReference>
<dbReference type="Pfam" id="PF08544">
    <property type="entry name" value="GHMP_kinases_C"/>
    <property type="match status" value="1"/>
</dbReference>
<feature type="active site" evidence="10">
    <location>
        <position position="14"/>
    </location>
</feature>
<evidence type="ECO:0000259" key="11">
    <source>
        <dbReference type="Pfam" id="PF00288"/>
    </source>
</evidence>
<feature type="domain" description="GHMP kinase C-terminal" evidence="12">
    <location>
        <begin position="210"/>
        <end position="263"/>
    </location>
</feature>
<evidence type="ECO:0000256" key="1">
    <source>
        <dbReference type="ARBA" id="ARBA00009684"/>
    </source>
</evidence>
<dbReference type="PANTHER" id="PTHR43527">
    <property type="entry name" value="4-DIPHOSPHOCYTIDYL-2-C-METHYL-D-ERYTHRITOL KINASE, CHLOROPLASTIC"/>
    <property type="match status" value="1"/>
</dbReference>
<dbReference type="Pfam" id="PF00288">
    <property type="entry name" value="GHMP_kinases_N"/>
    <property type="match status" value="1"/>
</dbReference>
<evidence type="ECO:0000256" key="2">
    <source>
        <dbReference type="ARBA" id="ARBA00012052"/>
    </source>
</evidence>
<dbReference type="NCBIfam" id="TIGR00154">
    <property type="entry name" value="ispE"/>
    <property type="match status" value="1"/>
</dbReference>
<dbReference type="Gene3D" id="3.30.230.10">
    <property type="match status" value="1"/>
</dbReference>
<dbReference type="InterPro" id="IPR036554">
    <property type="entry name" value="GHMP_kinase_C_sf"/>
</dbReference>
<dbReference type="InterPro" id="IPR013750">
    <property type="entry name" value="GHMP_kinase_C_dom"/>
</dbReference>